<accession>A0A926P1D0</accession>
<evidence type="ECO:0000256" key="1">
    <source>
        <dbReference type="SAM" id="Coils"/>
    </source>
</evidence>
<reference evidence="3" key="1">
    <citation type="submission" date="2020-05" db="EMBL/GenBank/DDBJ databases">
        <title>Identification of trans-AT polyketide cluster in two marine bacteria, producers of a novel glutaramide-containing polyketide sesbanimide D and analogs.</title>
        <authorList>
            <person name="Kacar D."/>
            <person name="Rodriguez P."/>
            <person name="Canedo L."/>
            <person name="Gonzalez E."/>
            <person name="Galan B."/>
            <person name="De La Calle F."/>
            <person name="Garcia J.L."/>
        </authorList>
    </citation>
    <scope>NUCLEOTIDE SEQUENCE</scope>
    <source>
        <strain evidence="3">PHM038</strain>
    </source>
</reference>
<dbReference type="AlphaFoldDB" id="A0A926P1D0"/>
<feature type="region of interest" description="Disordered" evidence="2">
    <location>
        <begin position="84"/>
        <end position="121"/>
    </location>
</feature>
<dbReference type="EMBL" id="JABFCZ010000019">
    <property type="protein sequence ID" value="MBD1548055.1"/>
    <property type="molecule type" value="Genomic_DNA"/>
</dbReference>
<gene>
    <name evidence="3" type="ORF">HK439_17445</name>
</gene>
<dbReference type="RefSeq" id="WP_190292790.1">
    <property type="nucleotide sequence ID" value="NZ_JABFCZ010000019.1"/>
</dbReference>
<evidence type="ECO:0000256" key="2">
    <source>
        <dbReference type="SAM" id="MobiDB-lite"/>
    </source>
</evidence>
<comment type="caution">
    <text evidence="3">The sequence shown here is derived from an EMBL/GenBank/DDBJ whole genome shotgun (WGS) entry which is preliminary data.</text>
</comment>
<sequence>MPLTGRQALGSIEQALADLRREEAELVSRIDRATRSLTDLQTRQGEAYRELARFRLDNQAADTLDSRLDKAAREARRLLEKRASDHKVLSDQLREKETARSEKQKNREALAQEREEAASRMDELMETVDAQLETDADFLKQKQITEQAARTAQAAAAKAETSEQDRQEKSKAYEADPLFMYLWERGFGTPEYDRRGIIRSLDRWVAGLIRFHDARANYAMLTGIPERMAKHAEHCAEMARQEEEKLANLSRKAMSDAAGEDLAGRIDQLSDRIAELDKDLQAMDQSIDTLSRALQEYAEGEDDDYKKAADELSTSLKTDELEDLWRHALDTPSPEDEKIVRRIEDMLERMEQVSREMRQDRELQRDISRRRAEMIEVTQKFRRSGYDDWDSTFSDNSLTTVLLGELVKGAISGAEYWARAKKSHRRRKPRGGRIGFRHGRGLPGCMGGGFSGRGLDGTGRDSDGGSGGFGGGGFRSGGSFGGGGFKTGDTF</sequence>
<feature type="coiled-coil region" evidence="1">
    <location>
        <begin position="9"/>
        <end position="36"/>
    </location>
</feature>
<keyword evidence="1" id="KW-0175">Coiled coil</keyword>
<feature type="region of interest" description="Disordered" evidence="2">
    <location>
        <begin position="453"/>
        <end position="475"/>
    </location>
</feature>
<dbReference type="Proteomes" id="UP000598467">
    <property type="component" value="Unassembled WGS sequence"/>
</dbReference>
<name>A0A926P1D0_9HYPH</name>
<evidence type="ECO:0000313" key="3">
    <source>
        <dbReference type="EMBL" id="MBD1548055.1"/>
    </source>
</evidence>
<evidence type="ECO:0000313" key="4">
    <source>
        <dbReference type="Proteomes" id="UP000598467"/>
    </source>
</evidence>
<protein>
    <submittedName>
        <fullName evidence="3">Uncharacterized protein</fullName>
    </submittedName>
</protein>
<feature type="compositionally biased region" description="Gly residues" evidence="2">
    <location>
        <begin position="464"/>
        <end position="475"/>
    </location>
</feature>
<proteinExistence type="predicted"/>
<organism evidence="3 4">
    <name type="scientific">Roseibium aggregatum</name>
    <dbReference type="NCBI Taxonomy" id="187304"/>
    <lineage>
        <taxon>Bacteria</taxon>
        <taxon>Pseudomonadati</taxon>
        <taxon>Pseudomonadota</taxon>
        <taxon>Alphaproteobacteria</taxon>
        <taxon>Hyphomicrobiales</taxon>
        <taxon>Stappiaceae</taxon>
        <taxon>Roseibium</taxon>
    </lineage>
</organism>
<feature type="coiled-coil region" evidence="1">
    <location>
        <begin position="232"/>
        <end position="293"/>
    </location>
</feature>